<dbReference type="InterPro" id="IPR006652">
    <property type="entry name" value="Kelch_1"/>
</dbReference>
<evidence type="ECO:0000259" key="3">
    <source>
        <dbReference type="Pfam" id="PF09118"/>
    </source>
</evidence>
<dbReference type="InterPro" id="IPR015202">
    <property type="entry name" value="GO-like_E_set"/>
</dbReference>
<proteinExistence type="predicted"/>
<dbReference type="Pfam" id="PF09118">
    <property type="entry name" value="GO-like_E_set"/>
    <property type="match status" value="1"/>
</dbReference>
<dbReference type="Proteomes" id="UP001174997">
    <property type="component" value="Unassembled WGS sequence"/>
</dbReference>
<dbReference type="InterPro" id="IPR009880">
    <property type="entry name" value="Glyoxal_oxidase_N"/>
</dbReference>
<evidence type="ECO:0000256" key="1">
    <source>
        <dbReference type="ARBA" id="ARBA00022729"/>
    </source>
</evidence>
<keyword evidence="1" id="KW-0732">Signal</keyword>
<dbReference type="InterPro" id="IPR037293">
    <property type="entry name" value="Gal_Oxidase_central_sf"/>
</dbReference>
<dbReference type="EMBL" id="JAULSY010000182">
    <property type="protein sequence ID" value="KAK0659471.1"/>
    <property type="molecule type" value="Genomic_DNA"/>
</dbReference>
<dbReference type="PANTHER" id="PTHR32208:SF56">
    <property type="entry name" value="GALACTOSE OXIDASE-RELATED"/>
    <property type="match status" value="1"/>
</dbReference>
<protein>
    <recommendedName>
        <fullName evidence="6">Galactose oxidase</fullName>
    </recommendedName>
</protein>
<dbReference type="Gene3D" id="2.60.40.10">
    <property type="entry name" value="Immunoglobulins"/>
    <property type="match status" value="1"/>
</dbReference>
<accession>A0AA39YWR3</accession>
<reference evidence="4" key="1">
    <citation type="submission" date="2023-06" db="EMBL/GenBank/DDBJ databases">
        <title>Genome-scale phylogeny and comparative genomics of the fungal order Sordariales.</title>
        <authorList>
            <consortium name="Lawrence Berkeley National Laboratory"/>
            <person name="Hensen N."/>
            <person name="Bonometti L."/>
            <person name="Westerberg I."/>
            <person name="Brannstrom I.O."/>
            <person name="Guillou S."/>
            <person name="Cros-Aarteil S."/>
            <person name="Calhoun S."/>
            <person name="Haridas S."/>
            <person name="Kuo A."/>
            <person name="Mondo S."/>
            <person name="Pangilinan J."/>
            <person name="Riley R."/>
            <person name="Labutti K."/>
            <person name="Andreopoulos B."/>
            <person name="Lipzen A."/>
            <person name="Chen C."/>
            <person name="Yanf M."/>
            <person name="Daum C."/>
            <person name="Ng V."/>
            <person name="Clum A."/>
            <person name="Steindorff A."/>
            <person name="Ohm R."/>
            <person name="Martin F."/>
            <person name="Silar P."/>
            <person name="Natvig D."/>
            <person name="Lalanne C."/>
            <person name="Gautier V."/>
            <person name="Ament-Velasquez S.L."/>
            <person name="Kruys A."/>
            <person name="Hutchinson M.I."/>
            <person name="Powell A.J."/>
            <person name="Barry K."/>
            <person name="Miller A.N."/>
            <person name="Grigoriev I.V."/>
            <person name="Debuchy R."/>
            <person name="Gladieux P."/>
            <person name="Thoren M.H."/>
            <person name="Johannesson H."/>
        </authorList>
    </citation>
    <scope>NUCLEOTIDE SEQUENCE</scope>
    <source>
        <strain evidence="4">CBS 307.81</strain>
    </source>
</reference>
<dbReference type="SMART" id="SM00612">
    <property type="entry name" value="Kelch"/>
    <property type="match status" value="3"/>
</dbReference>
<sequence length="533" mass="57868">MSGLIKLASVAFVLFFLLVLAFQAQFTKSVYVLVRQRNESENTRRIGRWEKSVPLPIVPVAIAVLPRSGKVLAWAADKPNVFSNATTHTLSVIYDPSNHQVYDQNVTITHHNMFCPGLSLATSGRVVVTGGSTSEATSIYDEVQDKWLPGPPLTVGRGYHSQATLPDGRIFTIGGSWSGPVGGKNGEIFDPSKKTWTSLPNTPSEPMSTKDFLGPFASDNHAWLFAWKNNSVFQAGPSTAMNWYGVSSSGTHQPAGSRGKDTDSMNGNAVMYDALAGKILTLGGAQHYSDAVSTNATHIITLPDVPFTKPRVQQLKGMRYPRAYANSVLLPTGEVFITGGTTYAKQWADINATLVPELFNPDTLTFTPLAEMPIPRTYHSVAVLLPDATVLTGGGGLCWEKCLGPEEEINHLDLQRFIPAYLLGGDPRPKILEISNTEVNLGGALELLVEGEVTEVAIVRYSTATHAINTDQRRVKLVRAAMKKQKGRTIHRVEIPKDGGVVVPGYWMVFVMSIGKGGVKVPSEAETILIRTK</sequence>
<dbReference type="SUPFAM" id="SSF81296">
    <property type="entry name" value="E set domains"/>
    <property type="match status" value="1"/>
</dbReference>
<evidence type="ECO:0000313" key="5">
    <source>
        <dbReference type="Proteomes" id="UP001174997"/>
    </source>
</evidence>
<comment type="caution">
    <text evidence="4">The sequence shown here is derived from an EMBL/GenBank/DDBJ whole genome shotgun (WGS) entry which is preliminary data.</text>
</comment>
<dbReference type="CDD" id="cd02851">
    <property type="entry name" value="E_set_GO_C"/>
    <property type="match status" value="1"/>
</dbReference>
<feature type="domain" description="Galactose oxidase-like Early set" evidence="3">
    <location>
        <begin position="428"/>
        <end position="529"/>
    </location>
</feature>
<feature type="domain" description="Glyoxal oxidase N-terminal" evidence="2">
    <location>
        <begin position="87"/>
        <end position="396"/>
    </location>
</feature>
<evidence type="ECO:0008006" key="6">
    <source>
        <dbReference type="Google" id="ProtNLM"/>
    </source>
</evidence>
<dbReference type="SUPFAM" id="SSF50965">
    <property type="entry name" value="Galactose oxidase, central domain"/>
    <property type="match status" value="1"/>
</dbReference>
<keyword evidence="5" id="KW-1185">Reference proteome</keyword>
<evidence type="ECO:0000313" key="4">
    <source>
        <dbReference type="EMBL" id="KAK0659471.1"/>
    </source>
</evidence>
<dbReference type="InterPro" id="IPR011043">
    <property type="entry name" value="Gal_Oxase/kelch_b-propeller"/>
</dbReference>
<dbReference type="InterPro" id="IPR013783">
    <property type="entry name" value="Ig-like_fold"/>
</dbReference>
<dbReference type="PANTHER" id="PTHR32208">
    <property type="entry name" value="SECRETED PROTEIN-RELATED"/>
    <property type="match status" value="1"/>
</dbReference>
<dbReference type="Gene3D" id="2.130.10.80">
    <property type="entry name" value="Galactose oxidase/kelch, beta-propeller"/>
    <property type="match status" value="1"/>
</dbReference>
<evidence type="ECO:0000259" key="2">
    <source>
        <dbReference type="Pfam" id="PF07250"/>
    </source>
</evidence>
<dbReference type="Pfam" id="PF07250">
    <property type="entry name" value="Glyoxal_oxid_N"/>
    <property type="match status" value="1"/>
</dbReference>
<dbReference type="InterPro" id="IPR014756">
    <property type="entry name" value="Ig_E-set"/>
</dbReference>
<dbReference type="AlphaFoldDB" id="A0AA39YWR3"/>
<gene>
    <name evidence="4" type="ORF">QBC41DRAFT_237311</name>
</gene>
<organism evidence="4 5">
    <name type="scientific">Cercophora samala</name>
    <dbReference type="NCBI Taxonomy" id="330535"/>
    <lineage>
        <taxon>Eukaryota</taxon>
        <taxon>Fungi</taxon>
        <taxon>Dikarya</taxon>
        <taxon>Ascomycota</taxon>
        <taxon>Pezizomycotina</taxon>
        <taxon>Sordariomycetes</taxon>
        <taxon>Sordariomycetidae</taxon>
        <taxon>Sordariales</taxon>
        <taxon>Lasiosphaeriaceae</taxon>
        <taxon>Cercophora</taxon>
    </lineage>
</organism>
<name>A0AA39YWR3_9PEZI</name>